<proteinExistence type="predicted"/>
<organism evidence="1 2">
    <name type="scientific">Streptacidiphilus jiangxiensis</name>
    <dbReference type="NCBI Taxonomy" id="235985"/>
    <lineage>
        <taxon>Bacteria</taxon>
        <taxon>Bacillati</taxon>
        <taxon>Actinomycetota</taxon>
        <taxon>Actinomycetes</taxon>
        <taxon>Kitasatosporales</taxon>
        <taxon>Streptomycetaceae</taxon>
        <taxon>Streptacidiphilus</taxon>
    </lineage>
</organism>
<reference evidence="2" key="1">
    <citation type="submission" date="2016-10" db="EMBL/GenBank/DDBJ databases">
        <authorList>
            <person name="Varghese N."/>
        </authorList>
    </citation>
    <scope>NUCLEOTIDE SEQUENCE [LARGE SCALE GENOMIC DNA]</scope>
    <source>
        <strain evidence="2">DSM 45096 / BCRC 16803 / CGMCC 4.1857 / CIP 109030 / JCM 12277 / KCTC 19219 / NBRC 100920 / 33214</strain>
    </source>
</reference>
<protein>
    <submittedName>
        <fullName evidence="1">Uncharacterized protein</fullName>
    </submittedName>
</protein>
<dbReference type="Proteomes" id="UP000183015">
    <property type="component" value="Unassembled WGS sequence"/>
</dbReference>
<gene>
    <name evidence="1" type="ORF">SAMN05414137_1456</name>
</gene>
<dbReference type="AlphaFoldDB" id="A0A1H8AH48"/>
<name>A0A1H8AH48_STRJI</name>
<accession>A0A1H8AH48</accession>
<keyword evidence="2" id="KW-1185">Reference proteome</keyword>
<dbReference type="OrthoDB" id="4255650at2"/>
<evidence type="ECO:0000313" key="2">
    <source>
        <dbReference type="Proteomes" id="UP000183015"/>
    </source>
</evidence>
<evidence type="ECO:0000313" key="1">
    <source>
        <dbReference type="EMBL" id="SEM69816.1"/>
    </source>
</evidence>
<dbReference type="RefSeq" id="WP_042459520.1">
    <property type="nucleotide sequence ID" value="NZ_BBPN01000060.1"/>
</dbReference>
<dbReference type="eggNOG" id="ENOG5031X39">
    <property type="taxonomic scope" value="Bacteria"/>
</dbReference>
<sequence length="79" mass="8642">MRTARPRPRADTLGHTLHPLIGRRVEDVASGRTGTLRAVVNTPTRTPIGTRTVRLAYLLPDGGGVEWTTDPDNLREITA</sequence>
<dbReference type="EMBL" id="FOAZ01000045">
    <property type="protein sequence ID" value="SEM69816.1"/>
    <property type="molecule type" value="Genomic_DNA"/>
</dbReference>
<dbReference type="STRING" id="235985.SAMN05414137_1456"/>